<evidence type="ECO:0000313" key="6">
    <source>
        <dbReference type="EMBL" id="MBN9671274.1"/>
    </source>
</evidence>
<keyword evidence="4" id="KW-0804">Transcription</keyword>
<keyword evidence="3" id="KW-0238">DNA-binding</keyword>
<dbReference type="RefSeq" id="WP_207141117.1">
    <property type="nucleotide sequence ID" value="NZ_JAEKJZ010000002.1"/>
</dbReference>
<dbReference type="PROSITE" id="PS50931">
    <property type="entry name" value="HTH_LYSR"/>
    <property type="match status" value="1"/>
</dbReference>
<dbReference type="Proteomes" id="UP000664096">
    <property type="component" value="Unassembled WGS sequence"/>
</dbReference>
<sequence length="306" mass="32732">MSNLLAESSGLVAFVRSVESGSFSAAARELDTAPSAVSRSISRLEGKLGVRLFLRSTRALRLTPDGQAFFERIAPLLKDLDSADEVLATGLSGRLKISLPNELARALTAPILEKLAKPNPALELEIGMSDRHADIIRENYDVVFRVGYLRSSELTARKLAGLPMVIVASPEFLSRHGEPHSADHLASLPFARYVANASPFEITFADGTSIRPTGQAGFDSSFGLHEAARLGMGAAYLMECVVAEDMRSGRLVRLVPDLPLPSQPLHAVHAFGRNVPKKVSALCDLVSMEIGSLAGPGELSGPHEKA</sequence>
<dbReference type="InterPro" id="IPR000847">
    <property type="entry name" value="LysR_HTH_N"/>
</dbReference>
<dbReference type="SUPFAM" id="SSF46785">
    <property type="entry name" value="Winged helix' DNA-binding domain"/>
    <property type="match status" value="1"/>
</dbReference>
<dbReference type="AlphaFoldDB" id="A0A939EGT7"/>
<dbReference type="CDD" id="cd08422">
    <property type="entry name" value="PBP2_CrgA_like"/>
    <property type="match status" value="1"/>
</dbReference>
<protein>
    <submittedName>
        <fullName evidence="6">LysR family transcriptional regulator</fullName>
    </submittedName>
</protein>
<feature type="domain" description="HTH lysR-type" evidence="5">
    <location>
        <begin position="11"/>
        <end position="63"/>
    </location>
</feature>
<dbReference type="GO" id="GO:0003677">
    <property type="term" value="F:DNA binding"/>
    <property type="evidence" value="ECO:0007669"/>
    <property type="project" value="UniProtKB-KW"/>
</dbReference>
<dbReference type="PRINTS" id="PR00039">
    <property type="entry name" value="HTHLYSR"/>
</dbReference>
<proteinExistence type="inferred from homology"/>
<dbReference type="Gene3D" id="1.10.10.10">
    <property type="entry name" value="Winged helix-like DNA-binding domain superfamily/Winged helix DNA-binding domain"/>
    <property type="match status" value="1"/>
</dbReference>
<evidence type="ECO:0000256" key="2">
    <source>
        <dbReference type="ARBA" id="ARBA00023015"/>
    </source>
</evidence>
<evidence type="ECO:0000256" key="3">
    <source>
        <dbReference type="ARBA" id="ARBA00023125"/>
    </source>
</evidence>
<evidence type="ECO:0000256" key="4">
    <source>
        <dbReference type="ARBA" id="ARBA00023163"/>
    </source>
</evidence>
<dbReference type="InterPro" id="IPR058163">
    <property type="entry name" value="LysR-type_TF_proteobact-type"/>
</dbReference>
<dbReference type="PANTHER" id="PTHR30537">
    <property type="entry name" value="HTH-TYPE TRANSCRIPTIONAL REGULATOR"/>
    <property type="match status" value="1"/>
</dbReference>
<comment type="similarity">
    <text evidence="1">Belongs to the LysR transcriptional regulatory family.</text>
</comment>
<comment type="caution">
    <text evidence="6">The sequence shown here is derived from an EMBL/GenBank/DDBJ whole genome shotgun (WGS) entry which is preliminary data.</text>
</comment>
<keyword evidence="2" id="KW-0805">Transcription regulation</keyword>
<dbReference type="InterPro" id="IPR036390">
    <property type="entry name" value="WH_DNA-bd_sf"/>
</dbReference>
<name>A0A939EGT7_9HYPH</name>
<dbReference type="Pfam" id="PF03466">
    <property type="entry name" value="LysR_substrate"/>
    <property type="match status" value="1"/>
</dbReference>
<evidence type="ECO:0000256" key="1">
    <source>
        <dbReference type="ARBA" id="ARBA00009437"/>
    </source>
</evidence>
<evidence type="ECO:0000259" key="5">
    <source>
        <dbReference type="PROSITE" id="PS50931"/>
    </source>
</evidence>
<gene>
    <name evidence="6" type="ORF">JF539_13085</name>
</gene>
<dbReference type="GO" id="GO:0003700">
    <property type="term" value="F:DNA-binding transcription factor activity"/>
    <property type="evidence" value="ECO:0007669"/>
    <property type="project" value="InterPro"/>
</dbReference>
<reference evidence="6" key="1">
    <citation type="submission" date="2020-12" db="EMBL/GenBank/DDBJ databases">
        <title>Oil enriched cultivation method for isolating marine PHA-producing bacteria.</title>
        <authorList>
            <person name="Zheng W."/>
            <person name="Yu S."/>
            <person name="Huang Y."/>
        </authorList>
    </citation>
    <scope>NUCLEOTIDE SEQUENCE</scope>
    <source>
        <strain evidence="6">SY-2-12</strain>
    </source>
</reference>
<dbReference type="Gene3D" id="3.40.190.290">
    <property type="match status" value="1"/>
</dbReference>
<evidence type="ECO:0000313" key="7">
    <source>
        <dbReference type="Proteomes" id="UP000664096"/>
    </source>
</evidence>
<dbReference type="PANTHER" id="PTHR30537:SF5">
    <property type="entry name" value="HTH-TYPE TRANSCRIPTIONAL ACTIVATOR TTDR-RELATED"/>
    <property type="match status" value="1"/>
</dbReference>
<dbReference type="InterPro" id="IPR036388">
    <property type="entry name" value="WH-like_DNA-bd_sf"/>
</dbReference>
<organism evidence="6 7">
    <name type="scientific">Roseibium aggregatum</name>
    <dbReference type="NCBI Taxonomy" id="187304"/>
    <lineage>
        <taxon>Bacteria</taxon>
        <taxon>Pseudomonadati</taxon>
        <taxon>Pseudomonadota</taxon>
        <taxon>Alphaproteobacteria</taxon>
        <taxon>Hyphomicrobiales</taxon>
        <taxon>Stappiaceae</taxon>
        <taxon>Roseibium</taxon>
    </lineage>
</organism>
<dbReference type="EMBL" id="JAEKJZ010000002">
    <property type="protein sequence ID" value="MBN9671274.1"/>
    <property type="molecule type" value="Genomic_DNA"/>
</dbReference>
<dbReference type="FunFam" id="1.10.10.10:FF:000001">
    <property type="entry name" value="LysR family transcriptional regulator"/>
    <property type="match status" value="1"/>
</dbReference>
<dbReference type="InterPro" id="IPR005119">
    <property type="entry name" value="LysR_subst-bd"/>
</dbReference>
<dbReference type="SUPFAM" id="SSF53850">
    <property type="entry name" value="Periplasmic binding protein-like II"/>
    <property type="match status" value="1"/>
</dbReference>
<dbReference type="Pfam" id="PF00126">
    <property type="entry name" value="HTH_1"/>
    <property type="match status" value="1"/>
</dbReference>
<accession>A0A939EGT7</accession>